<dbReference type="AlphaFoldDB" id="A0A845URC3"/>
<dbReference type="PANTHER" id="PTHR45947:SF3">
    <property type="entry name" value="SULFOQUINOVOSYL TRANSFERASE SQD2"/>
    <property type="match status" value="1"/>
</dbReference>
<feature type="domain" description="Glycosyl transferase family 1" evidence="1">
    <location>
        <begin position="202"/>
        <end position="369"/>
    </location>
</feature>
<dbReference type="GO" id="GO:0016758">
    <property type="term" value="F:hexosyltransferase activity"/>
    <property type="evidence" value="ECO:0007669"/>
    <property type="project" value="TreeGrafter"/>
</dbReference>
<dbReference type="InterPro" id="IPR001296">
    <property type="entry name" value="Glyco_trans_1"/>
</dbReference>
<keyword evidence="3" id="KW-0808">Transferase</keyword>
<dbReference type="PANTHER" id="PTHR45947">
    <property type="entry name" value="SULFOQUINOVOSYL TRANSFERASE SQD2"/>
    <property type="match status" value="1"/>
</dbReference>
<protein>
    <submittedName>
        <fullName evidence="3">Glycosyltransferase</fullName>
    </submittedName>
</protein>
<evidence type="ECO:0000259" key="2">
    <source>
        <dbReference type="Pfam" id="PF13439"/>
    </source>
</evidence>
<dbReference type="InterPro" id="IPR050194">
    <property type="entry name" value="Glycosyltransferase_grp1"/>
</dbReference>
<dbReference type="Pfam" id="PF00534">
    <property type="entry name" value="Glycos_transf_1"/>
    <property type="match status" value="1"/>
</dbReference>
<feature type="domain" description="Glycosyltransferase subfamily 4-like N-terminal" evidence="2">
    <location>
        <begin position="15"/>
        <end position="192"/>
    </location>
</feature>
<comment type="caution">
    <text evidence="3">The sequence shown here is derived from an EMBL/GenBank/DDBJ whole genome shotgun (WGS) entry which is preliminary data.</text>
</comment>
<proteinExistence type="predicted"/>
<name>A0A845URC3_9PROT</name>
<accession>A0A845URC3</accession>
<dbReference type="Pfam" id="PF13439">
    <property type="entry name" value="Glyco_transf_4"/>
    <property type="match status" value="1"/>
</dbReference>
<evidence type="ECO:0000259" key="1">
    <source>
        <dbReference type="Pfam" id="PF00534"/>
    </source>
</evidence>
<dbReference type="EMBL" id="WNJL01000060">
    <property type="protein sequence ID" value="NDU44018.1"/>
    <property type="molecule type" value="Genomic_DNA"/>
</dbReference>
<organism evidence="3">
    <name type="scientific">Acidithiobacillus ferrianus</name>
    <dbReference type="NCBI Taxonomy" id="2678518"/>
    <lineage>
        <taxon>Bacteria</taxon>
        <taxon>Pseudomonadati</taxon>
        <taxon>Pseudomonadota</taxon>
        <taxon>Acidithiobacillia</taxon>
        <taxon>Acidithiobacillales</taxon>
        <taxon>Acidithiobacillaceae</taxon>
        <taxon>Acidithiobacillus</taxon>
    </lineage>
</organism>
<evidence type="ECO:0000313" key="3">
    <source>
        <dbReference type="EMBL" id="NDU44018.1"/>
    </source>
</evidence>
<dbReference type="InterPro" id="IPR028098">
    <property type="entry name" value="Glyco_trans_4-like_N"/>
</dbReference>
<dbReference type="Gene3D" id="3.40.50.2000">
    <property type="entry name" value="Glycogen Phosphorylase B"/>
    <property type="match status" value="2"/>
</dbReference>
<gene>
    <name evidence="3" type="ORF">GL267_15725</name>
</gene>
<reference evidence="3" key="1">
    <citation type="submission" date="2019-11" db="EMBL/GenBank/DDBJ databases">
        <title>Acidithiobacillus ferrianus sp. nov.: a facultatively anaerobic and extremely acidophilic chemolithoautotroph.</title>
        <authorList>
            <person name="Norris P.R."/>
            <person name="Falagan C."/>
            <person name="Moya-Beltran A."/>
            <person name="Castro M."/>
            <person name="Quatrini R."/>
            <person name="Johnson D.B."/>
        </authorList>
    </citation>
    <scope>NUCLEOTIDE SEQUENCE [LARGE SCALE GENOMIC DNA]</scope>
    <source>
        <strain evidence="3">MG</strain>
    </source>
</reference>
<sequence>MRILMTTDTYFPRISGVASSIESFCAGLMCLGHKVDILLPTYDGQEGSGMDRHNGRDAAQLWRLPARQIPLYPEERFMRLRALRAMRHALERAAYDIIHIQTPFIAHYYGVHLARRWRVPAVLSYHTYFEAYADYYYPKIPGALRRGMVRRVSRQQCNGVHGVVVPSRAMAEILWGYGVNPPVRVIPTGVQPHHFAEGNGTEFRRRHAIAPQRPTLLYAGRIAPEKNISMLFNMLPHILRQMPDVLLMLAGDGPARPMLETLAQTRDLTDAVRFLGYLDRKEALKDAYAAADLFVFPSQTETQGMVLIEALAAGLPVVGVPALGSADLLGLGKGTRSVRNDPMDMAHQCLTLLRDHGLRAQLAAEARQMAATWSEDQMAQKLSAFYAEVVDQAAAVPLLNAGVARQK</sequence>
<dbReference type="SUPFAM" id="SSF53756">
    <property type="entry name" value="UDP-Glycosyltransferase/glycogen phosphorylase"/>
    <property type="match status" value="1"/>
</dbReference>